<dbReference type="Gene3D" id="4.10.240.10">
    <property type="entry name" value="Zn(2)-C6 fungal-type DNA-binding domain"/>
    <property type="match status" value="1"/>
</dbReference>
<dbReference type="Proteomes" id="UP000224634">
    <property type="component" value="Unassembled WGS sequence"/>
</dbReference>
<organism evidence="7 8">
    <name type="scientific">Polytolypa hystricis (strain UAMH7299)</name>
    <dbReference type="NCBI Taxonomy" id="1447883"/>
    <lineage>
        <taxon>Eukaryota</taxon>
        <taxon>Fungi</taxon>
        <taxon>Dikarya</taxon>
        <taxon>Ascomycota</taxon>
        <taxon>Pezizomycotina</taxon>
        <taxon>Eurotiomycetes</taxon>
        <taxon>Eurotiomycetidae</taxon>
        <taxon>Onygenales</taxon>
        <taxon>Onygenales incertae sedis</taxon>
        <taxon>Polytolypa</taxon>
    </lineage>
</organism>
<evidence type="ECO:0000256" key="4">
    <source>
        <dbReference type="ARBA" id="ARBA00023163"/>
    </source>
</evidence>
<protein>
    <recommendedName>
        <fullName evidence="6">Zn(2)-C6 fungal-type domain-containing protein</fullName>
    </recommendedName>
</protein>
<dbReference type="SUPFAM" id="SSF57701">
    <property type="entry name" value="Zn2/Cys6 DNA-binding domain"/>
    <property type="match status" value="1"/>
</dbReference>
<dbReference type="AlphaFoldDB" id="A0A2B7XF95"/>
<sequence>MATPTQPRVSTACDPCRRRKVRCNGLQRCQQCEHFDLRCTYTHTPRSRSRKNAARRGGVISEYKKSVAKCAAGGAGVGLRRLALAPASELQSRVTEAEAEAATTTSLTASYFLNLIPEYLSCVYPFSPVITEDEVRDSIRRMDSERTHAAFVYAFAAVTIDLTRSDVVQSAPDTPDQITDLLHRSIEAQQPLILGEHASVLRAMTSLFCEICFMGLSQHDLGLYYLRDAISMVHMLRIEDPAALAKLDVTEHARRRRLYWQCFIHERFMAIARFTPAMMSPHPQSAVDDDPTLPPGISQGWTQLIRTFLPLDATFLDLWIDDRSRVTPEWIEQKHHELDDARWELEVSMLSELQQADLVITRQWLRTLLWQLAMSNCLLSSTTSRPSLSLSLPLRLSGEIRQFLTTISQDVIRIHGSGILNKLLEIINTIADVVIHMPQATDEATTARIGDIVFLRNVIFSFPRIGTVSQRILTEKFDLIRKRFPCIQVALLL</sequence>
<dbReference type="GO" id="GO:0000981">
    <property type="term" value="F:DNA-binding transcription factor activity, RNA polymerase II-specific"/>
    <property type="evidence" value="ECO:0007669"/>
    <property type="project" value="InterPro"/>
</dbReference>
<evidence type="ECO:0000256" key="5">
    <source>
        <dbReference type="ARBA" id="ARBA00023242"/>
    </source>
</evidence>
<keyword evidence="1" id="KW-0479">Metal-binding</keyword>
<dbReference type="PANTHER" id="PTHR31668:SF24">
    <property type="entry name" value="TRANSCRIPTION FACTOR, PUTATIVE-RELATED"/>
    <property type="match status" value="1"/>
</dbReference>
<keyword evidence="5" id="KW-0539">Nucleus</keyword>
<dbReference type="SMART" id="SM00066">
    <property type="entry name" value="GAL4"/>
    <property type="match status" value="1"/>
</dbReference>
<keyword evidence="4" id="KW-0804">Transcription</keyword>
<keyword evidence="2" id="KW-0805">Transcription regulation</keyword>
<evidence type="ECO:0000259" key="6">
    <source>
        <dbReference type="PROSITE" id="PS50048"/>
    </source>
</evidence>
<dbReference type="PANTHER" id="PTHR31668">
    <property type="entry name" value="GLUCOSE TRANSPORT TRANSCRIPTION REGULATOR RGT1-RELATED-RELATED"/>
    <property type="match status" value="1"/>
</dbReference>
<evidence type="ECO:0000313" key="7">
    <source>
        <dbReference type="EMBL" id="PGH07599.1"/>
    </source>
</evidence>
<evidence type="ECO:0000313" key="8">
    <source>
        <dbReference type="Proteomes" id="UP000224634"/>
    </source>
</evidence>
<dbReference type="STRING" id="1447883.A0A2B7XF95"/>
<feature type="domain" description="Zn(2)-C6 fungal-type" evidence="6">
    <location>
        <begin position="12"/>
        <end position="41"/>
    </location>
</feature>
<dbReference type="Pfam" id="PF00172">
    <property type="entry name" value="Zn_clus"/>
    <property type="match status" value="1"/>
</dbReference>
<dbReference type="CDD" id="cd12148">
    <property type="entry name" value="fungal_TF_MHR"/>
    <property type="match status" value="1"/>
</dbReference>
<dbReference type="InterPro" id="IPR001138">
    <property type="entry name" value="Zn2Cys6_DnaBD"/>
</dbReference>
<keyword evidence="8" id="KW-1185">Reference proteome</keyword>
<evidence type="ECO:0000256" key="3">
    <source>
        <dbReference type="ARBA" id="ARBA00023125"/>
    </source>
</evidence>
<name>A0A2B7XF95_POLH7</name>
<dbReference type="InterPro" id="IPR050797">
    <property type="entry name" value="Carb_Metab_Trans_Reg"/>
</dbReference>
<evidence type="ECO:0000256" key="1">
    <source>
        <dbReference type="ARBA" id="ARBA00022723"/>
    </source>
</evidence>
<dbReference type="InterPro" id="IPR036864">
    <property type="entry name" value="Zn2-C6_fun-type_DNA-bd_sf"/>
</dbReference>
<keyword evidence="3" id="KW-0238">DNA-binding</keyword>
<dbReference type="OrthoDB" id="2740448at2759"/>
<reference evidence="7 8" key="1">
    <citation type="submission" date="2017-10" db="EMBL/GenBank/DDBJ databases">
        <title>Comparative genomics in systemic dimorphic fungi from Ajellomycetaceae.</title>
        <authorList>
            <person name="Munoz J.F."/>
            <person name="Mcewen J.G."/>
            <person name="Clay O.K."/>
            <person name="Cuomo C.A."/>
        </authorList>
    </citation>
    <scope>NUCLEOTIDE SEQUENCE [LARGE SCALE GENOMIC DNA]</scope>
    <source>
        <strain evidence="7 8">UAMH7299</strain>
    </source>
</reference>
<dbReference type="GO" id="GO:0008270">
    <property type="term" value="F:zinc ion binding"/>
    <property type="evidence" value="ECO:0007669"/>
    <property type="project" value="InterPro"/>
</dbReference>
<dbReference type="GO" id="GO:0006351">
    <property type="term" value="P:DNA-templated transcription"/>
    <property type="evidence" value="ECO:0007669"/>
    <property type="project" value="InterPro"/>
</dbReference>
<dbReference type="GO" id="GO:0003677">
    <property type="term" value="F:DNA binding"/>
    <property type="evidence" value="ECO:0007669"/>
    <property type="project" value="UniProtKB-KW"/>
</dbReference>
<dbReference type="PROSITE" id="PS50048">
    <property type="entry name" value="ZN2_CY6_FUNGAL_2"/>
    <property type="match status" value="1"/>
</dbReference>
<proteinExistence type="predicted"/>
<dbReference type="InterPro" id="IPR007219">
    <property type="entry name" value="XnlR_reg_dom"/>
</dbReference>
<dbReference type="Pfam" id="PF04082">
    <property type="entry name" value="Fungal_trans"/>
    <property type="match status" value="1"/>
</dbReference>
<evidence type="ECO:0000256" key="2">
    <source>
        <dbReference type="ARBA" id="ARBA00023015"/>
    </source>
</evidence>
<comment type="caution">
    <text evidence="7">The sequence shown here is derived from an EMBL/GenBank/DDBJ whole genome shotgun (WGS) entry which is preliminary data.</text>
</comment>
<dbReference type="CDD" id="cd00067">
    <property type="entry name" value="GAL4"/>
    <property type="match status" value="1"/>
</dbReference>
<accession>A0A2B7XF95</accession>
<gene>
    <name evidence="7" type="ORF">AJ80_07988</name>
</gene>
<dbReference type="EMBL" id="PDNA01000166">
    <property type="protein sequence ID" value="PGH07599.1"/>
    <property type="molecule type" value="Genomic_DNA"/>
</dbReference>
<dbReference type="PROSITE" id="PS00463">
    <property type="entry name" value="ZN2_CY6_FUNGAL_1"/>
    <property type="match status" value="1"/>
</dbReference>